<reference evidence="1 2" key="1">
    <citation type="submission" date="2018-06" db="EMBL/GenBank/DDBJ databases">
        <title>Chryseolinea flavus sp. nov., a member of the phylum Bacteroidetes isolated from soil.</title>
        <authorList>
            <person name="Li Y."/>
            <person name="Wang J."/>
        </authorList>
    </citation>
    <scope>NUCLEOTIDE SEQUENCE [LARGE SCALE GENOMIC DNA]</scope>
    <source>
        <strain evidence="1 2">SDU1-6</strain>
    </source>
</reference>
<name>A0A364Y6M1_9BACT</name>
<proteinExistence type="predicted"/>
<dbReference type="Proteomes" id="UP000251889">
    <property type="component" value="Unassembled WGS sequence"/>
</dbReference>
<protein>
    <submittedName>
        <fullName evidence="1">Uncharacterized protein</fullName>
    </submittedName>
</protein>
<dbReference type="RefSeq" id="WP_112744760.1">
    <property type="nucleotide sequence ID" value="NZ_QMFY01000001.1"/>
</dbReference>
<gene>
    <name evidence="1" type="ORF">DQQ10_00025</name>
</gene>
<keyword evidence="2" id="KW-1185">Reference proteome</keyword>
<evidence type="ECO:0000313" key="2">
    <source>
        <dbReference type="Proteomes" id="UP000251889"/>
    </source>
</evidence>
<accession>A0A364Y6M1</accession>
<evidence type="ECO:0000313" key="1">
    <source>
        <dbReference type="EMBL" id="RAW02543.1"/>
    </source>
</evidence>
<dbReference type="AlphaFoldDB" id="A0A364Y6M1"/>
<sequence length="116" mass="13199">MKNNFALDLDHPNRRRVEFFLNNVDVKLEQVLFGANELKRSDAIVQGFKFKGTDNMIAITVIFAASYDDANEIGEANAFDEKPNTKWTVNGDVLFVVESIDADRRDEMLSHFAGRE</sequence>
<comment type="caution">
    <text evidence="1">The sequence shown here is derived from an EMBL/GenBank/DDBJ whole genome shotgun (WGS) entry which is preliminary data.</text>
</comment>
<organism evidence="1 2">
    <name type="scientific">Pseudochryseolinea flava</name>
    <dbReference type="NCBI Taxonomy" id="2059302"/>
    <lineage>
        <taxon>Bacteria</taxon>
        <taxon>Pseudomonadati</taxon>
        <taxon>Bacteroidota</taxon>
        <taxon>Cytophagia</taxon>
        <taxon>Cytophagales</taxon>
        <taxon>Fulvivirgaceae</taxon>
        <taxon>Pseudochryseolinea</taxon>
    </lineage>
</organism>
<dbReference type="EMBL" id="QMFY01000001">
    <property type="protein sequence ID" value="RAW02543.1"/>
    <property type="molecule type" value="Genomic_DNA"/>
</dbReference>